<accession>A0A5C3LDI6</accession>
<dbReference type="AlphaFoldDB" id="A0A5C3LDI6"/>
<organism evidence="5 6">
    <name type="scientific">Coprinopsis marcescibilis</name>
    <name type="common">Agaric fungus</name>
    <name type="synonym">Psathyrella marcescibilis</name>
    <dbReference type="NCBI Taxonomy" id="230819"/>
    <lineage>
        <taxon>Eukaryota</taxon>
        <taxon>Fungi</taxon>
        <taxon>Dikarya</taxon>
        <taxon>Basidiomycota</taxon>
        <taxon>Agaricomycotina</taxon>
        <taxon>Agaricomycetes</taxon>
        <taxon>Agaricomycetidae</taxon>
        <taxon>Agaricales</taxon>
        <taxon>Agaricineae</taxon>
        <taxon>Psathyrellaceae</taxon>
        <taxon>Coprinopsis</taxon>
    </lineage>
</organism>
<evidence type="ECO:0000259" key="4">
    <source>
        <dbReference type="PROSITE" id="PS51294"/>
    </source>
</evidence>
<dbReference type="InterPro" id="IPR039467">
    <property type="entry name" value="TFIIIB_B''_Myb"/>
</dbReference>
<dbReference type="Gene3D" id="1.10.10.60">
    <property type="entry name" value="Homeodomain-like"/>
    <property type="match status" value="1"/>
</dbReference>
<dbReference type="CDD" id="cd00167">
    <property type="entry name" value="SANT"/>
    <property type="match status" value="1"/>
</dbReference>
<dbReference type="EMBL" id="ML210146">
    <property type="protein sequence ID" value="TFK30877.1"/>
    <property type="molecule type" value="Genomic_DNA"/>
</dbReference>
<feature type="compositionally biased region" description="Low complexity" evidence="1">
    <location>
        <begin position="358"/>
        <end position="368"/>
    </location>
</feature>
<proteinExistence type="predicted"/>
<sequence length="576" mass="62183">MSSRVQKGNAVFKPVTKARPRAPPGPGPTASRQASVVPTSGPQDASSSASTSKASMPPPSTVPLQTIPEMPTISPGIPVAVPTPAASIPIPSREPTVPRTFTTSRATIPVPNIVSPQRNVSQSTTPVSIPIPGSSRPQQVPILISTPSRVPVPSTTAPAKPIPTPAPTATFLTVPSNSAPPAPVLAPPASPSPPPVIQTPAQESSSSQPQGSHAQEDSDAPVLKTKRKRSRSKTATPDEGEGEGEEPKKRSGRGRRSRGPSLPPYDPNADPGEDIDPTVVTMATLCNDTGQGRVSSKAAEILSNHAAWKQRNREKRTRMRAIMEAKKYGRTDEEAELLADQADSTVPLPTPAPVVKTPSSNDNEENNPNFDYSQELAESRYNVQVRIGPNGETIIDEDSLVVNREETDETANYTHITESDHTKFVNSGTYGKRYRGSRWSAEETELFFEALSQFGENYELIAYVLPGRDRKSCKNKFKIEDKRNHARINYCLNNRKEVDIATLSRMTGKDFSGPVPEIRAPAPPPQITPETIEVITSEKPLLRPPTKRRRGKSSAMDDGVVIVGDIESMQLDNTED</sequence>
<dbReference type="Pfam" id="PF15963">
    <property type="entry name" value="Myb_DNA-bind_7"/>
    <property type="match status" value="1"/>
</dbReference>
<feature type="region of interest" description="Disordered" evidence="1">
    <location>
        <begin position="344"/>
        <end position="368"/>
    </location>
</feature>
<dbReference type="SUPFAM" id="SSF46689">
    <property type="entry name" value="Homeodomain-like"/>
    <property type="match status" value="1"/>
</dbReference>
<evidence type="ECO:0000313" key="5">
    <source>
        <dbReference type="EMBL" id="TFK30877.1"/>
    </source>
</evidence>
<feature type="region of interest" description="Disordered" evidence="1">
    <location>
        <begin position="1"/>
        <end position="281"/>
    </location>
</feature>
<protein>
    <submittedName>
        <fullName evidence="5">Uncharacterized protein</fullName>
    </submittedName>
</protein>
<dbReference type="PROSITE" id="PS51294">
    <property type="entry name" value="HTH_MYB"/>
    <property type="match status" value="1"/>
</dbReference>
<dbReference type="InterPro" id="IPR017884">
    <property type="entry name" value="SANT_dom"/>
</dbReference>
<feature type="compositionally biased region" description="Polar residues" evidence="1">
    <location>
        <begin position="199"/>
        <end position="213"/>
    </location>
</feature>
<feature type="domain" description="SANT" evidence="3">
    <location>
        <begin position="437"/>
        <end position="485"/>
    </location>
</feature>
<dbReference type="PROSITE" id="PS51293">
    <property type="entry name" value="SANT"/>
    <property type="match status" value="1"/>
</dbReference>
<feature type="domain" description="Myb-like" evidence="2">
    <location>
        <begin position="431"/>
        <end position="478"/>
    </location>
</feature>
<feature type="region of interest" description="Disordered" evidence="1">
    <location>
        <begin position="537"/>
        <end position="561"/>
    </location>
</feature>
<reference evidence="5 6" key="1">
    <citation type="journal article" date="2019" name="Nat. Ecol. Evol.">
        <title>Megaphylogeny resolves global patterns of mushroom evolution.</title>
        <authorList>
            <person name="Varga T."/>
            <person name="Krizsan K."/>
            <person name="Foldi C."/>
            <person name="Dima B."/>
            <person name="Sanchez-Garcia M."/>
            <person name="Sanchez-Ramirez S."/>
            <person name="Szollosi G.J."/>
            <person name="Szarkandi J.G."/>
            <person name="Papp V."/>
            <person name="Albert L."/>
            <person name="Andreopoulos W."/>
            <person name="Angelini C."/>
            <person name="Antonin V."/>
            <person name="Barry K.W."/>
            <person name="Bougher N.L."/>
            <person name="Buchanan P."/>
            <person name="Buyck B."/>
            <person name="Bense V."/>
            <person name="Catcheside P."/>
            <person name="Chovatia M."/>
            <person name="Cooper J."/>
            <person name="Damon W."/>
            <person name="Desjardin D."/>
            <person name="Finy P."/>
            <person name="Geml J."/>
            <person name="Haridas S."/>
            <person name="Hughes K."/>
            <person name="Justo A."/>
            <person name="Karasinski D."/>
            <person name="Kautmanova I."/>
            <person name="Kiss B."/>
            <person name="Kocsube S."/>
            <person name="Kotiranta H."/>
            <person name="LaButti K.M."/>
            <person name="Lechner B.E."/>
            <person name="Liimatainen K."/>
            <person name="Lipzen A."/>
            <person name="Lukacs Z."/>
            <person name="Mihaltcheva S."/>
            <person name="Morgado L.N."/>
            <person name="Niskanen T."/>
            <person name="Noordeloos M.E."/>
            <person name="Ohm R.A."/>
            <person name="Ortiz-Santana B."/>
            <person name="Ovrebo C."/>
            <person name="Racz N."/>
            <person name="Riley R."/>
            <person name="Savchenko A."/>
            <person name="Shiryaev A."/>
            <person name="Soop K."/>
            <person name="Spirin V."/>
            <person name="Szebenyi C."/>
            <person name="Tomsovsky M."/>
            <person name="Tulloss R.E."/>
            <person name="Uehling J."/>
            <person name="Grigoriev I.V."/>
            <person name="Vagvolgyi C."/>
            <person name="Papp T."/>
            <person name="Martin F.M."/>
            <person name="Miettinen O."/>
            <person name="Hibbett D.S."/>
            <person name="Nagy L.G."/>
        </authorList>
    </citation>
    <scope>NUCLEOTIDE SEQUENCE [LARGE SCALE GENOMIC DNA]</scope>
    <source>
        <strain evidence="5 6">CBS 121175</strain>
    </source>
</reference>
<feature type="compositionally biased region" description="Low complexity" evidence="1">
    <location>
        <begin position="39"/>
        <end position="55"/>
    </location>
</feature>
<evidence type="ECO:0000259" key="3">
    <source>
        <dbReference type="PROSITE" id="PS51293"/>
    </source>
</evidence>
<dbReference type="InterPro" id="IPR001005">
    <property type="entry name" value="SANT/Myb"/>
</dbReference>
<name>A0A5C3LDI6_COPMA</name>
<dbReference type="GO" id="GO:0070898">
    <property type="term" value="P:RNA polymerase III preinitiation complex assembly"/>
    <property type="evidence" value="ECO:0007669"/>
    <property type="project" value="TreeGrafter"/>
</dbReference>
<keyword evidence="6" id="KW-1185">Reference proteome</keyword>
<dbReference type="SMART" id="SM00717">
    <property type="entry name" value="SANT"/>
    <property type="match status" value="1"/>
</dbReference>
<feature type="compositionally biased region" description="Pro residues" evidence="1">
    <location>
        <begin position="178"/>
        <end position="197"/>
    </location>
</feature>
<dbReference type="InterPro" id="IPR009057">
    <property type="entry name" value="Homeodomain-like_sf"/>
</dbReference>
<feature type="domain" description="HTH myb-type" evidence="4">
    <location>
        <begin position="431"/>
        <end position="485"/>
    </location>
</feature>
<dbReference type="PANTHER" id="PTHR22929">
    <property type="entry name" value="RNA POLYMERASE III TRANSCRIPTION INITIATION FACTOR B"/>
    <property type="match status" value="1"/>
</dbReference>
<dbReference type="PROSITE" id="PS50090">
    <property type="entry name" value="MYB_LIKE"/>
    <property type="match status" value="1"/>
</dbReference>
<evidence type="ECO:0000259" key="2">
    <source>
        <dbReference type="PROSITE" id="PS50090"/>
    </source>
</evidence>
<dbReference type="GO" id="GO:0000126">
    <property type="term" value="C:transcription factor TFIIIB complex"/>
    <property type="evidence" value="ECO:0007669"/>
    <property type="project" value="TreeGrafter"/>
</dbReference>
<dbReference type="GO" id="GO:0001156">
    <property type="term" value="F:TFIIIC-class transcription factor complex binding"/>
    <property type="evidence" value="ECO:0007669"/>
    <property type="project" value="TreeGrafter"/>
</dbReference>
<dbReference type="STRING" id="230819.A0A5C3LDI6"/>
<dbReference type="OrthoDB" id="272624at2759"/>
<evidence type="ECO:0000313" key="6">
    <source>
        <dbReference type="Proteomes" id="UP000307440"/>
    </source>
</evidence>
<dbReference type="PANTHER" id="PTHR22929:SF0">
    <property type="entry name" value="TRANSCRIPTION FACTOR TFIIIB COMPONENT B'' HOMOLOG"/>
    <property type="match status" value="1"/>
</dbReference>
<dbReference type="InterPro" id="IPR017930">
    <property type="entry name" value="Myb_dom"/>
</dbReference>
<feature type="compositionally biased region" description="Low complexity" evidence="1">
    <location>
        <begin position="167"/>
        <end position="177"/>
    </location>
</feature>
<dbReference type="Proteomes" id="UP000307440">
    <property type="component" value="Unassembled WGS sequence"/>
</dbReference>
<gene>
    <name evidence="5" type="ORF">FA15DRAFT_662940</name>
</gene>
<feature type="compositionally biased region" description="Polar residues" evidence="1">
    <location>
        <begin position="114"/>
        <end position="127"/>
    </location>
</feature>
<evidence type="ECO:0000256" key="1">
    <source>
        <dbReference type="SAM" id="MobiDB-lite"/>
    </source>
</evidence>